<name>J7CYD0_ENTFC</name>
<keyword evidence="1" id="KW-1133">Transmembrane helix</keyword>
<dbReference type="AlphaFoldDB" id="J7CYD0"/>
<comment type="caution">
    <text evidence="2">The sequence shown here is derived from an EMBL/GenBank/DDBJ whole genome shotgun (WGS) entry which is preliminary data.</text>
</comment>
<evidence type="ECO:0000313" key="3">
    <source>
        <dbReference type="Proteomes" id="UP000006403"/>
    </source>
</evidence>
<proteinExistence type="predicted"/>
<feature type="transmembrane region" description="Helical" evidence="1">
    <location>
        <begin position="6"/>
        <end position="25"/>
    </location>
</feature>
<protein>
    <submittedName>
        <fullName evidence="2">Uncharacterized protein</fullName>
    </submittedName>
</protein>
<keyword evidence="1" id="KW-0812">Transmembrane</keyword>
<dbReference type="EMBL" id="AMBL01000003">
    <property type="protein sequence ID" value="EJY47952.1"/>
    <property type="molecule type" value="Genomic_DNA"/>
</dbReference>
<reference evidence="2 3" key="1">
    <citation type="submission" date="2012-04" db="EMBL/GenBank/DDBJ databases">
        <authorList>
            <person name="Weinstock G."/>
            <person name="Sodergren E."/>
            <person name="Lobos E.A."/>
            <person name="Fulton L."/>
            <person name="Fulton R."/>
            <person name="Courtney L."/>
            <person name="Fronick C."/>
            <person name="O'Laughlin M."/>
            <person name="Godfrey J."/>
            <person name="Wilson R.M."/>
            <person name="Miner T."/>
            <person name="Farmer C."/>
            <person name="Delehaunty K."/>
            <person name="Cordes M."/>
            <person name="Minx P."/>
            <person name="Tomlinson C."/>
            <person name="Chen J."/>
            <person name="Wollam A."/>
            <person name="Pepin K.H."/>
            <person name="Bhonagiri V."/>
            <person name="Zhang X."/>
            <person name="Suruliraj S."/>
            <person name="Warren W."/>
            <person name="Mitreva M."/>
            <person name="Mardis E.R."/>
            <person name="Wilson R.K."/>
        </authorList>
    </citation>
    <scope>NUCLEOTIDE SEQUENCE [LARGE SCALE GENOMIC DNA]</scope>
    <source>
        <strain evidence="2 3">505</strain>
    </source>
</reference>
<evidence type="ECO:0000256" key="1">
    <source>
        <dbReference type="SAM" id="Phobius"/>
    </source>
</evidence>
<accession>J7CYD0</accession>
<dbReference type="Proteomes" id="UP000006403">
    <property type="component" value="Unassembled WGS sequence"/>
</dbReference>
<gene>
    <name evidence="2" type="ORF">HMPREF1348_00138</name>
</gene>
<sequence>MSFYFQLFSFIIVIFAISFFENFLVQYRKNQILEKRILCFHY</sequence>
<organism evidence="2 3">
    <name type="scientific">Enterococcus faecium 505</name>
    <dbReference type="NCBI Taxonomy" id="1134806"/>
    <lineage>
        <taxon>Bacteria</taxon>
        <taxon>Bacillati</taxon>
        <taxon>Bacillota</taxon>
        <taxon>Bacilli</taxon>
        <taxon>Lactobacillales</taxon>
        <taxon>Enterococcaceae</taxon>
        <taxon>Enterococcus</taxon>
    </lineage>
</organism>
<dbReference type="HOGENOM" id="CLU_3250960_0_0_9"/>
<evidence type="ECO:0000313" key="2">
    <source>
        <dbReference type="EMBL" id="EJY47952.1"/>
    </source>
</evidence>
<keyword evidence="1" id="KW-0472">Membrane</keyword>